<evidence type="ECO:0000313" key="2">
    <source>
        <dbReference type="Proteomes" id="UP001430584"/>
    </source>
</evidence>
<proteinExistence type="predicted"/>
<dbReference type="PANTHER" id="PTHR39336:SF1">
    <property type="entry name" value="PYRIDOXAMINE PHOSPHATE OXIDASE FAMILY PROTEIN (AFU_ORTHOLOGUE AFUA_6G11440)"/>
    <property type="match status" value="1"/>
</dbReference>
<evidence type="ECO:0008006" key="3">
    <source>
        <dbReference type="Google" id="ProtNLM"/>
    </source>
</evidence>
<comment type="caution">
    <text evidence="1">The sequence shown here is derived from an EMBL/GenBank/DDBJ whole genome shotgun (WGS) entry which is preliminary data.</text>
</comment>
<dbReference type="InterPro" id="IPR012349">
    <property type="entry name" value="Split_barrel_FMN-bd"/>
</dbReference>
<keyword evidence="2" id="KW-1185">Reference proteome</keyword>
<dbReference type="Proteomes" id="UP001430584">
    <property type="component" value="Unassembled WGS sequence"/>
</dbReference>
<gene>
    <name evidence="1" type="ORF">SLS55_004721</name>
</gene>
<dbReference type="EMBL" id="JAJVCZ030000004">
    <property type="protein sequence ID" value="KAL0261029.1"/>
    <property type="molecule type" value="Genomic_DNA"/>
</dbReference>
<evidence type="ECO:0000313" key="1">
    <source>
        <dbReference type="EMBL" id="KAL0261029.1"/>
    </source>
</evidence>
<sequence length="309" mass="33793">MPKFYPSLSSDLAKWLLAQPLFFVASAPIAGAHINVSPKGDPSHSLAVINQNQVAYLDATGSGAETISHIYENGRVTLMACSFGASPRIMRLFCTGRVVERDSPQFDGWAAKTGLNQGLKACRAIIILDIFKVQTSCGYGVPILFPKTASSNLPPTQKQADADADLESDAAVKYWEDRDTMSNWAAKMLAKDGAIQIYQRQNNSYSLDGCPGMKSARRAGGEVLLLGNARARSQRLWLLVSAFIMIKTQAGGSTLLTIPGMMNLHLSILKSEHRDFDDVWTDQFDAHPKNLLNKLAMMVEDIQIKIASE</sequence>
<name>A0ABR3CK79_9PEZI</name>
<protein>
    <recommendedName>
        <fullName evidence="3">Pyridoxamine phosphate oxidase family protein</fullName>
    </recommendedName>
</protein>
<dbReference type="RefSeq" id="XP_066634058.1">
    <property type="nucleotide sequence ID" value="XM_066776177.1"/>
</dbReference>
<accession>A0ABR3CK79</accession>
<organism evidence="1 2">
    <name type="scientific">Diplodia seriata</name>
    <dbReference type="NCBI Taxonomy" id="420778"/>
    <lineage>
        <taxon>Eukaryota</taxon>
        <taxon>Fungi</taxon>
        <taxon>Dikarya</taxon>
        <taxon>Ascomycota</taxon>
        <taxon>Pezizomycotina</taxon>
        <taxon>Dothideomycetes</taxon>
        <taxon>Dothideomycetes incertae sedis</taxon>
        <taxon>Botryosphaeriales</taxon>
        <taxon>Botryosphaeriaceae</taxon>
        <taxon>Diplodia</taxon>
    </lineage>
</organism>
<reference evidence="1 2" key="1">
    <citation type="submission" date="2024-02" db="EMBL/GenBank/DDBJ databases">
        <title>De novo assembly and annotation of 12 fungi associated with fruit tree decline syndrome in Ontario, Canada.</title>
        <authorList>
            <person name="Sulman M."/>
            <person name="Ellouze W."/>
            <person name="Ilyukhin E."/>
        </authorList>
    </citation>
    <scope>NUCLEOTIDE SEQUENCE [LARGE SCALE GENOMIC DNA]</scope>
    <source>
        <strain evidence="1 2">FDS-637</strain>
    </source>
</reference>
<dbReference type="GeneID" id="92008806"/>
<dbReference type="Gene3D" id="2.30.110.10">
    <property type="entry name" value="Electron Transport, Fmn-binding Protein, Chain A"/>
    <property type="match status" value="1"/>
</dbReference>
<dbReference type="PANTHER" id="PTHR39336">
    <property type="entry name" value="PYRIDOXAMINE PHOSPHATE OXIDASE FAMILY PROTEIN (AFU_ORTHOLOGUE AFUA_6G11440)"/>
    <property type="match status" value="1"/>
</dbReference>